<sequence length="185" mass="21601">MVRNQATVDSFLRVLIKLPAQVSRHQSVLDFFELHDSDALNDVTKLNNYKSKTVPETPPREVAVDSCFEEPSNQNLRRVAPPTFLPVKSCFEPDDVIPSSGYQIMLEDVTPFELYENYEKRGFYVTPMSDYFCEDIFASENIIKKQTEEERWRRECEEIISPYSPNKAYFRLVHALENQDCDVIF</sequence>
<reference evidence="1" key="3">
    <citation type="submission" date="2025-08" db="UniProtKB">
        <authorList>
            <consortium name="Ensembl"/>
        </authorList>
    </citation>
    <scope>IDENTIFICATION</scope>
</reference>
<dbReference type="Proteomes" id="UP000008144">
    <property type="component" value="Chromosome 12"/>
</dbReference>
<dbReference type="GO" id="GO:0035091">
    <property type="term" value="F:phosphatidylinositol binding"/>
    <property type="evidence" value="ECO:0007669"/>
    <property type="project" value="InterPro"/>
</dbReference>
<dbReference type="EMBL" id="EAAA01001060">
    <property type="status" value="NOT_ANNOTATED_CDS"/>
    <property type="molecule type" value="Genomic_DNA"/>
</dbReference>
<name>F6QPE2_CIOIN</name>
<reference evidence="1" key="4">
    <citation type="submission" date="2025-09" db="UniProtKB">
        <authorList>
            <consortium name="Ensembl"/>
        </authorList>
    </citation>
    <scope>IDENTIFICATION</scope>
</reference>
<protein>
    <submittedName>
        <fullName evidence="1">Uncharacterized protein</fullName>
    </submittedName>
</protein>
<dbReference type="Ensembl" id="ENSCINT00000025809.2">
    <property type="protein sequence ID" value="ENSCINP00000025563.2"/>
    <property type="gene ID" value="ENSCING00000014055.2"/>
</dbReference>
<accession>F6QPE2</accession>
<evidence type="ECO:0000313" key="2">
    <source>
        <dbReference type="Proteomes" id="UP000008144"/>
    </source>
</evidence>
<dbReference type="InterPro" id="IPR036871">
    <property type="entry name" value="PX_dom_sf"/>
</dbReference>
<organism evidence="1 2">
    <name type="scientific">Ciona intestinalis</name>
    <name type="common">Transparent sea squirt</name>
    <name type="synonym">Ascidia intestinalis</name>
    <dbReference type="NCBI Taxonomy" id="7719"/>
    <lineage>
        <taxon>Eukaryota</taxon>
        <taxon>Metazoa</taxon>
        <taxon>Chordata</taxon>
        <taxon>Tunicata</taxon>
        <taxon>Ascidiacea</taxon>
        <taxon>Phlebobranchia</taxon>
        <taxon>Cionidae</taxon>
        <taxon>Ciona</taxon>
    </lineage>
</organism>
<reference evidence="2" key="1">
    <citation type="journal article" date="2002" name="Science">
        <title>The draft genome of Ciona intestinalis: insights into chordate and vertebrate origins.</title>
        <authorList>
            <person name="Dehal P."/>
            <person name="Satou Y."/>
            <person name="Campbell R.K."/>
            <person name="Chapman J."/>
            <person name="Degnan B."/>
            <person name="De Tomaso A."/>
            <person name="Davidson B."/>
            <person name="Di Gregorio A."/>
            <person name="Gelpke M."/>
            <person name="Goodstein D.M."/>
            <person name="Harafuji N."/>
            <person name="Hastings K.E."/>
            <person name="Ho I."/>
            <person name="Hotta K."/>
            <person name="Huang W."/>
            <person name="Kawashima T."/>
            <person name="Lemaire P."/>
            <person name="Martinez D."/>
            <person name="Meinertzhagen I.A."/>
            <person name="Necula S."/>
            <person name="Nonaka M."/>
            <person name="Putnam N."/>
            <person name="Rash S."/>
            <person name="Saiga H."/>
            <person name="Satake M."/>
            <person name="Terry A."/>
            <person name="Yamada L."/>
            <person name="Wang H.G."/>
            <person name="Awazu S."/>
            <person name="Azumi K."/>
            <person name="Boore J."/>
            <person name="Branno M."/>
            <person name="Chin-Bow S."/>
            <person name="DeSantis R."/>
            <person name="Doyle S."/>
            <person name="Francino P."/>
            <person name="Keys D.N."/>
            <person name="Haga S."/>
            <person name="Hayashi H."/>
            <person name="Hino K."/>
            <person name="Imai K.S."/>
            <person name="Inaba K."/>
            <person name="Kano S."/>
            <person name="Kobayashi K."/>
            <person name="Kobayashi M."/>
            <person name="Lee B.I."/>
            <person name="Makabe K.W."/>
            <person name="Manohar C."/>
            <person name="Matassi G."/>
            <person name="Medina M."/>
            <person name="Mochizuki Y."/>
            <person name="Mount S."/>
            <person name="Morishita T."/>
            <person name="Miura S."/>
            <person name="Nakayama A."/>
            <person name="Nishizaka S."/>
            <person name="Nomoto H."/>
            <person name="Ohta F."/>
            <person name="Oishi K."/>
            <person name="Rigoutsos I."/>
            <person name="Sano M."/>
            <person name="Sasaki A."/>
            <person name="Sasakura Y."/>
            <person name="Shoguchi E."/>
            <person name="Shin-i T."/>
            <person name="Spagnuolo A."/>
            <person name="Stainier D."/>
            <person name="Suzuki M.M."/>
            <person name="Tassy O."/>
            <person name="Takatori N."/>
            <person name="Tokuoka M."/>
            <person name="Yagi K."/>
            <person name="Yoshizaki F."/>
            <person name="Wada S."/>
            <person name="Zhang C."/>
            <person name="Hyatt P.D."/>
            <person name="Larimer F."/>
            <person name="Detter C."/>
            <person name="Doggett N."/>
            <person name="Glavina T."/>
            <person name="Hawkins T."/>
            <person name="Richardson P."/>
            <person name="Lucas S."/>
            <person name="Kohara Y."/>
            <person name="Levine M."/>
            <person name="Satoh N."/>
            <person name="Rokhsar D.S."/>
        </authorList>
    </citation>
    <scope>NUCLEOTIDE SEQUENCE [LARGE SCALE GENOMIC DNA]</scope>
</reference>
<dbReference type="AlphaFoldDB" id="F6QPE2"/>
<keyword evidence="2" id="KW-1185">Reference proteome</keyword>
<evidence type="ECO:0000313" key="1">
    <source>
        <dbReference type="Ensembl" id="ENSCINP00000025563.2"/>
    </source>
</evidence>
<dbReference type="Gene3D" id="3.30.1520.10">
    <property type="entry name" value="Phox-like domain"/>
    <property type="match status" value="1"/>
</dbReference>
<proteinExistence type="predicted"/>
<dbReference type="HOGENOM" id="CLU_1460801_0_0_1"/>
<dbReference type="InParanoid" id="F6QPE2"/>
<reference evidence="1" key="2">
    <citation type="journal article" date="2008" name="Genome Biol.">
        <title>Improved genome assembly and evidence-based global gene model set for the chordate Ciona intestinalis: new insight into intron and operon populations.</title>
        <authorList>
            <person name="Satou Y."/>
            <person name="Mineta K."/>
            <person name="Ogasawara M."/>
            <person name="Sasakura Y."/>
            <person name="Shoguchi E."/>
            <person name="Ueno K."/>
            <person name="Yamada L."/>
            <person name="Matsumoto J."/>
            <person name="Wasserscheid J."/>
            <person name="Dewar K."/>
            <person name="Wiley G.B."/>
            <person name="Macmil S.L."/>
            <person name="Roe B.A."/>
            <person name="Zeller R.W."/>
            <person name="Hastings K.E."/>
            <person name="Lemaire P."/>
            <person name="Lindquist E."/>
            <person name="Endo T."/>
            <person name="Hotta K."/>
            <person name="Inaba K."/>
        </authorList>
    </citation>
    <scope>NUCLEOTIDE SEQUENCE [LARGE SCALE GENOMIC DNA]</scope>
    <source>
        <strain evidence="1">wild type</strain>
    </source>
</reference>